<protein>
    <recommendedName>
        <fullName evidence="1">TIR domain-containing protein</fullName>
    </recommendedName>
</protein>
<dbReference type="EMBL" id="JFBM01000025">
    <property type="protein sequence ID" value="KFU78399.1"/>
    <property type="molecule type" value="Genomic_DNA"/>
</dbReference>
<dbReference type="Gene3D" id="3.40.50.10140">
    <property type="entry name" value="Toll/interleukin-1 receptor homology (TIR) domain"/>
    <property type="match status" value="1"/>
</dbReference>
<name>A0A2P2FNU2_AMYLU</name>
<dbReference type="AlphaFoldDB" id="A0A2P2FNU2"/>
<dbReference type="SUPFAM" id="SSF52200">
    <property type="entry name" value="Toll/Interleukin receptor TIR domain"/>
    <property type="match status" value="1"/>
</dbReference>
<dbReference type="Pfam" id="PF13676">
    <property type="entry name" value="TIR_2"/>
    <property type="match status" value="1"/>
</dbReference>
<proteinExistence type="predicted"/>
<dbReference type="Proteomes" id="UP000256220">
    <property type="component" value="Unassembled WGS sequence"/>
</dbReference>
<accession>A0A2P2FNU2</accession>
<feature type="domain" description="TIR" evidence="1">
    <location>
        <begin position="4"/>
        <end position="127"/>
    </location>
</feature>
<keyword evidence="3" id="KW-1185">Reference proteome</keyword>
<sequence>MIKIFLNYRTADDRFGVALLDRELSRTFGPETVFFASKSIELGAEWEKSMFDAVAESEAVLVVMGRHWLDAVDETGLRRIDDPRDFVRREILLAFELGKRVIPVRLDVPERVRADELPESLRPLSKLQDIAIGFRSASPDIDRLAARLRELVPGLRAHHTPSAASAAKFTAHAHEGGVVSQYDQVTVQGDFHAGPRFG</sequence>
<reference evidence="2 3" key="1">
    <citation type="journal article" date="2014" name="Genome Announc.">
        <title>Draft Genome Sequence of Amycolatopsis lurida NRRL 2430, Producer of the Glycopeptide Family Antibiotic Ristocetin.</title>
        <authorList>
            <person name="Kwun M.J."/>
            <person name="Hong H.J."/>
        </authorList>
    </citation>
    <scope>NUCLEOTIDE SEQUENCE [LARGE SCALE GENOMIC DNA]</scope>
    <source>
        <strain evidence="2 3">NRRL 2430</strain>
    </source>
</reference>
<evidence type="ECO:0000313" key="2">
    <source>
        <dbReference type="EMBL" id="KFU78399.1"/>
    </source>
</evidence>
<organism evidence="2 3">
    <name type="scientific">Amycolatopsis lurida NRRL 2430</name>
    <dbReference type="NCBI Taxonomy" id="1460371"/>
    <lineage>
        <taxon>Bacteria</taxon>
        <taxon>Bacillati</taxon>
        <taxon>Actinomycetota</taxon>
        <taxon>Actinomycetes</taxon>
        <taxon>Pseudonocardiales</taxon>
        <taxon>Pseudonocardiaceae</taxon>
        <taxon>Amycolatopsis</taxon>
    </lineage>
</organism>
<dbReference type="GO" id="GO:0007165">
    <property type="term" value="P:signal transduction"/>
    <property type="evidence" value="ECO:0007669"/>
    <property type="project" value="InterPro"/>
</dbReference>
<gene>
    <name evidence="2" type="ORF">BB31_26195</name>
</gene>
<dbReference type="InterPro" id="IPR035897">
    <property type="entry name" value="Toll_tir_struct_dom_sf"/>
</dbReference>
<evidence type="ECO:0000313" key="3">
    <source>
        <dbReference type="Proteomes" id="UP000256220"/>
    </source>
</evidence>
<dbReference type="InterPro" id="IPR000157">
    <property type="entry name" value="TIR_dom"/>
</dbReference>
<evidence type="ECO:0000259" key="1">
    <source>
        <dbReference type="Pfam" id="PF13676"/>
    </source>
</evidence>
<comment type="caution">
    <text evidence="2">The sequence shown here is derived from an EMBL/GenBank/DDBJ whole genome shotgun (WGS) entry which is preliminary data.</text>
</comment>